<dbReference type="InterPro" id="IPR045093">
    <property type="entry name" value="Cullin"/>
</dbReference>
<name>A0A8X7WPX1_BRACI</name>
<dbReference type="InterPro" id="IPR016159">
    <property type="entry name" value="Cullin_repeat-like_dom_sf"/>
</dbReference>
<sequence>MVVNPPSMRSDDPPPNISAAPRVFKLNLFINKPDPKVYLDEAWILLKPALTSILHEEDLDRFSFASINHVSSCCFRNNAGEALYKLIVEECGTYISTTLESLAVHCNDDDPYLLLLPLEKFWLEFGKKFRLICSIAGVEGRIFYFGRKLWNLGFELFPSKLFLASQVRDKVQTSILLLITDQRLGKSVNVSLLENLILMLNGSVFRELLFLEKPFLDSTAEFYAAEAKQVLEQSSDLPHYLKYVHQRLGEEKKKCKSLPLFSTLEDELLEVVNRELLGVHACAILEKGFEKLMDDRHFDELSRMYDLFSQADLVGHINDALSSYICKTGEKILKEEEGSSSLAELKARVDKICFSYFLEDPLLEMTAQKCFERLGMSVVPPMQPDCLFPEDMLEFAISIPVPTRRLEIYHDRFCFGEIAQAVDKTWWNASSGEALSNLILEKCGEYISTTLQSLAAHCNDDDPSLLLLLLEKSWLEFPKKLRFICSIAGVGGRKLWDLGLELLPTKLFLASQVRDKVRTVILLLITDQRLGKSVNMSQLENLTDMFNGDPFRELHFLEKPLLDSTAEFYAAEAKQVLEQSDLPQYLKHVEQRIGEEKKNHFSTFEDELLEAVNRELLGIHACAILEKADLVGHISNALSSYICKTGEKILKEEGSSLAEFKTHVYKIWFTYFSEDPLLEKTVQKCFEGLGMFVSPDVSPLLDPSAEELLELGKSSGPLPTSHWCF</sequence>
<evidence type="ECO:0000259" key="2">
    <source>
        <dbReference type="Pfam" id="PF00888"/>
    </source>
</evidence>
<dbReference type="OrthoDB" id="1112791at2759"/>
<dbReference type="Pfam" id="PF00888">
    <property type="entry name" value="Cullin"/>
    <property type="match status" value="2"/>
</dbReference>
<dbReference type="InterPro" id="IPR001373">
    <property type="entry name" value="Cullin_N"/>
</dbReference>
<dbReference type="PANTHER" id="PTHR11932">
    <property type="entry name" value="CULLIN"/>
    <property type="match status" value="1"/>
</dbReference>
<dbReference type="GO" id="GO:0031625">
    <property type="term" value="F:ubiquitin protein ligase binding"/>
    <property type="evidence" value="ECO:0007669"/>
    <property type="project" value="InterPro"/>
</dbReference>
<accession>A0A8X7WPX1</accession>
<evidence type="ECO:0000313" key="4">
    <source>
        <dbReference type="Proteomes" id="UP000886595"/>
    </source>
</evidence>
<comment type="similarity">
    <text evidence="1">Belongs to the cullin family.</text>
</comment>
<gene>
    <name evidence="3" type="ORF">Bca52824_004941</name>
</gene>
<protein>
    <recommendedName>
        <fullName evidence="2">Cullin N-terminal domain-containing protein</fullName>
    </recommendedName>
</protein>
<keyword evidence="4" id="KW-1185">Reference proteome</keyword>
<evidence type="ECO:0000256" key="1">
    <source>
        <dbReference type="ARBA" id="ARBA00006019"/>
    </source>
</evidence>
<feature type="domain" description="Cullin N-terminal" evidence="2">
    <location>
        <begin position="43"/>
        <end position="372"/>
    </location>
</feature>
<reference evidence="3 4" key="1">
    <citation type="submission" date="2020-02" db="EMBL/GenBank/DDBJ databases">
        <authorList>
            <person name="Ma Q."/>
            <person name="Huang Y."/>
            <person name="Song X."/>
            <person name="Pei D."/>
        </authorList>
    </citation>
    <scope>NUCLEOTIDE SEQUENCE [LARGE SCALE GENOMIC DNA]</scope>
    <source>
        <strain evidence="3">Sxm20200214</strain>
        <tissue evidence="3">Leaf</tissue>
    </source>
</reference>
<dbReference type="Gene3D" id="1.20.1310.10">
    <property type="entry name" value="Cullin Repeats"/>
    <property type="match status" value="4"/>
</dbReference>
<feature type="domain" description="Cullin N-terminal" evidence="2">
    <location>
        <begin position="429"/>
        <end position="631"/>
    </location>
</feature>
<dbReference type="AlphaFoldDB" id="A0A8X7WPX1"/>
<dbReference type="GO" id="GO:0006511">
    <property type="term" value="P:ubiquitin-dependent protein catabolic process"/>
    <property type="evidence" value="ECO:0007669"/>
    <property type="project" value="InterPro"/>
</dbReference>
<organism evidence="3 4">
    <name type="scientific">Brassica carinata</name>
    <name type="common">Ethiopian mustard</name>
    <name type="synonym">Abyssinian cabbage</name>
    <dbReference type="NCBI Taxonomy" id="52824"/>
    <lineage>
        <taxon>Eukaryota</taxon>
        <taxon>Viridiplantae</taxon>
        <taxon>Streptophyta</taxon>
        <taxon>Embryophyta</taxon>
        <taxon>Tracheophyta</taxon>
        <taxon>Spermatophyta</taxon>
        <taxon>Magnoliopsida</taxon>
        <taxon>eudicotyledons</taxon>
        <taxon>Gunneridae</taxon>
        <taxon>Pentapetalae</taxon>
        <taxon>rosids</taxon>
        <taxon>malvids</taxon>
        <taxon>Brassicales</taxon>
        <taxon>Brassicaceae</taxon>
        <taxon>Brassiceae</taxon>
        <taxon>Brassica</taxon>
    </lineage>
</organism>
<comment type="caution">
    <text evidence="3">The sequence shown here is derived from an EMBL/GenBank/DDBJ whole genome shotgun (WGS) entry which is preliminary data.</text>
</comment>
<dbReference type="EMBL" id="JAAMPC010000001">
    <property type="protein sequence ID" value="KAG2333761.1"/>
    <property type="molecule type" value="Genomic_DNA"/>
</dbReference>
<dbReference type="Proteomes" id="UP000886595">
    <property type="component" value="Unassembled WGS sequence"/>
</dbReference>
<dbReference type="SUPFAM" id="SSF74788">
    <property type="entry name" value="Cullin repeat-like"/>
    <property type="match status" value="2"/>
</dbReference>
<evidence type="ECO:0000313" key="3">
    <source>
        <dbReference type="EMBL" id="KAG2333761.1"/>
    </source>
</evidence>
<proteinExistence type="inferred from homology"/>